<feature type="compositionally biased region" description="Basic and acidic residues" evidence="1">
    <location>
        <begin position="18"/>
        <end position="32"/>
    </location>
</feature>
<feature type="region of interest" description="Disordered" evidence="1">
    <location>
        <begin position="1"/>
        <end position="32"/>
    </location>
</feature>
<keyword evidence="4" id="KW-1185">Reference proteome</keyword>
<reference evidence="4" key="1">
    <citation type="submission" date="2016-10" db="EMBL/GenBank/DDBJ databases">
        <authorList>
            <person name="Varghese N."/>
            <person name="Submissions S."/>
        </authorList>
    </citation>
    <scope>NUCLEOTIDE SEQUENCE [LARGE SCALE GENOMIC DNA]</scope>
    <source>
        <strain evidence="4">DSM 44498</strain>
    </source>
</reference>
<organism evidence="3 4">
    <name type="scientific">Rhodococcus koreensis</name>
    <dbReference type="NCBI Taxonomy" id="99653"/>
    <lineage>
        <taxon>Bacteria</taxon>
        <taxon>Bacillati</taxon>
        <taxon>Actinomycetota</taxon>
        <taxon>Actinomycetes</taxon>
        <taxon>Mycobacteriales</taxon>
        <taxon>Nocardiaceae</taxon>
        <taxon>Rhodococcus</taxon>
    </lineage>
</organism>
<dbReference type="Proteomes" id="UP000183561">
    <property type="component" value="Unassembled WGS sequence"/>
</dbReference>
<dbReference type="InterPro" id="IPR057037">
    <property type="entry name" value="TPR_rep_actino"/>
</dbReference>
<dbReference type="OrthoDB" id="4760328at2"/>
<accession>A0A1H4ZNF9</accession>
<protein>
    <recommendedName>
        <fullName evidence="2">TPR repeat domain-containing protein</fullName>
    </recommendedName>
</protein>
<feature type="domain" description="TPR repeat" evidence="2">
    <location>
        <begin position="210"/>
        <end position="448"/>
    </location>
</feature>
<dbReference type="Pfam" id="PF23275">
    <property type="entry name" value="TPR_23"/>
    <property type="match status" value="1"/>
</dbReference>
<dbReference type="InterPro" id="IPR036689">
    <property type="entry name" value="ESAT-6-like_sf"/>
</dbReference>
<dbReference type="Gene3D" id="1.10.287.1060">
    <property type="entry name" value="ESAT-6-like"/>
    <property type="match status" value="1"/>
</dbReference>
<dbReference type="EMBL" id="FNSV01000005">
    <property type="protein sequence ID" value="SED31405.1"/>
    <property type="molecule type" value="Genomic_DNA"/>
</dbReference>
<evidence type="ECO:0000313" key="3">
    <source>
        <dbReference type="EMBL" id="SED31405.1"/>
    </source>
</evidence>
<sequence>MIPPRSQLHVWNPQDLRSAGEEIGRTAEDTRSRAEDVYRVVADLGLHDDWRGPSQAAAEQRANTERTEFRRLADDLEDLSTALVGGADRLGHARDYVAAVIDKAATDGCTVSDDWQIVSRPKTMSDAEAAEHADLTEYWRSQLDGALTELDNADRDMAAAIRDALGAVAASAPASAGLSGHEGTELGEQVARGGSDIPQDVRDRVAREIAAAGLTPAQVKTLADGGKVTDIPQGTMDFLQQFYTAAGKDGFLALSEQYSENGRTEAASALSNGLAVVSNYNVGSAAGDVGGQSHIPESLRGLFEGPVTSTGNLTKGAHDAPQQSMVVNNGHDLARFTKAFGLADPAVQQGSELSENLLSRAGEIASATNDKSLLIGDSFDHNVLGRDGVDTLLQDMIGVGGRDHVAVHNILSGEGMPTSYNRDDVVMPLLQRDWAEGGEQNVAGMFDWIAGDARPSDPSDPGEMFRSQQAGESAFGLAQILAAKDAELLDIPGMKCQAIGEVNPEITQALGTSLAPYIGNMVGVPESFTGTNAFSGESGHAHLRLEEVPRIFSVIDSNADAAGYFNAQALGVSAQLEQAWAVDGQTHQNPHYQYGGWAGNLQGVVDKGFDLEFADRLGDETSQNAAGFESKGVAYDTIRTVISKGVEFIPVAGPLISSGIDLADPTFKSAVMGSIPDSTLQANTDFADNALLANQYYQIALGLQAANGGALEPYEGLDLFRDGENGPLLSYDEIGAENPYQRLPLLQSGLVGYMTDSGITGLGNFIDALNAGRDQVKDLRYGQ</sequence>
<evidence type="ECO:0000313" key="4">
    <source>
        <dbReference type="Proteomes" id="UP000183561"/>
    </source>
</evidence>
<name>A0A1H4ZNF9_9NOCA</name>
<dbReference type="SUPFAM" id="SSF140453">
    <property type="entry name" value="EsxAB dimer-like"/>
    <property type="match status" value="1"/>
</dbReference>
<proteinExistence type="predicted"/>
<dbReference type="AlphaFoldDB" id="A0A1H4ZNF9"/>
<evidence type="ECO:0000259" key="2">
    <source>
        <dbReference type="Pfam" id="PF23275"/>
    </source>
</evidence>
<gene>
    <name evidence="3" type="ORF">SAMN04490239_7765</name>
</gene>
<evidence type="ECO:0000256" key="1">
    <source>
        <dbReference type="SAM" id="MobiDB-lite"/>
    </source>
</evidence>